<dbReference type="Proteomes" id="UP000002770">
    <property type="component" value="Unassembled WGS sequence"/>
</dbReference>
<gene>
    <name evidence="2" type="ORF">LDG_5804</name>
</gene>
<organism evidence="2 3">
    <name type="scientific">Legionella drancourtii LLAP12</name>
    <dbReference type="NCBI Taxonomy" id="658187"/>
    <lineage>
        <taxon>Bacteria</taxon>
        <taxon>Pseudomonadati</taxon>
        <taxon>Pseudomonadota</taxon>
        <taxon>Gammaproteobacteria</taxon>
        <taxon>Legionellales</taxon>
        <taxon>Legionellaceae</taxon>
        <taxon>Legionella</taxon>
    </lineage>
</organism>
<evidence type="ECO:0000313" key="2">
    <source>
        <dbReference type="EMBL" id="EHL32117.1"/>
    </source>
</evidence>
<sequence>MALECPTKLYYVDKREYANQQTEDAFLKALAEGGYQVEALARCYHPQGILIKEDDNKSSITTTQKLLLDESIILFEAAIQYKRYFVRTDILIKEKNHLKLIEVKAKSMDKNTRTKIEKRDGTINADWKSYIADIAFQKWVLQNAYPNYRISSYLMLIDKDSLCPTDELNQKFILEKDQSGKPRVKIADTLSAEDLSVPLLKELNVDDLIEKIWTERDEKGIDFKNQFQEFSDYYFRDKKTPAILKKECAKCQFRTLQDEAGGFKSGFKECWTEALQYSDSDFHDDTILDLWAYPKKDDCLKVGLIKLKDFDESDFQTKSDGKSGLSQSERQWLQIEKVKNADNEVWLDKQGLKDEIASWTYPLHFIDFETAMMPIPFKKGMHPYQGVAFQFSHHIIDQQGNIEHFGEYLNTEPGIDPSIEFVRALKKELGKDTGTIFRYSNHENTYLNFILRQLEEASESPPDKELCEFIKSITKSSGKSREQWEGKRCMVDLWELVKRFYYDPLTKGSNSIKTIFPTIIKRSKFLQEKYSKPIYGSKNGVSSKNFTDQQWIVFDHNEIKDPYSLLAPINKEIPNEKIELLFEDDQLKEGGAATIAYAKLQFTHMSDFERDELRKALLRYCELDTLAMVMIVEAWFDMLI</sequence>
<dbReference type="AlphaFoldDB" id="G9EKR5"/>
<dbReference type="STRING" id="658187.LDG_5804"/>
<dbReference type="InParanoid" id="G9EKR5"/>
<evidence type="ECO:0000313" key="3">
    <source>
        <dbReference type="Proteomes" id="UP000002770"/>
    </source>
</evidence>
<name>G9EKR5_9GAMM</name>
<evidence type="ECO:0000259" key="1">
    <source>
        <dbReference type="Pfam" id="PF11074"/>
    </source>
</evidence>
<dbReference type="eggNOG" id="COG1468">
    <property type="taxonomic scope" value="Bacteria"/>
</dbReference>
<dbReference type="InterPro" id="IPR021301">
    <property type="entry name" value="DUF2779"/>
</dbReference>
<keyword evidence="3" id="KW-1185">Reference proteome</keyword>
<dbReference type="HOGENOM" id="CLU_394088_0_0_6"/>
<dbReference type="EMBL" id="JH413804">
    <property type="protein sequence ID" value="EHL32117.1"/>
    <property type="molecule type" value="Genomic_DNA"/>
</dbReference>
<feature type="domain" description="DUF2779" evidence="1">
    <location>
        <begin position="364"/>
        <end position="511"/>
    </location>
</feature>
<accession>G9EKR5</accession>
<dbReference type="Pfam" id="PF11074">
    <property type="entry name" value="DUF2779"/>
    <property type="match status" value="1"/>
</dbReference>
<proteinExistence type="predicted"/>
<protein>
    <recommendedName>
        <fullName evidence="1">DUF2779 domain-containing protein</fullName>
    </recommendedName>
</protein>
<reference evidence="2 3" key="1">
    <citation type="journal article" date="2011" name="BMC Genomics">
        <title>Insight into cross-talk between intra-amoebal pathogens.</title>
        <authorList>
            <person name="Gimenez G."/>
            <person name="Bertelli C."/>
            <person name="Moliner C."/>
            <person name="Robert C."/>
            <person name="Raoult D."/>
            <person name="Fournier P.E."/>
            <person name="Greub G."/>
        </authorList>
    </citation>
    <scope>NUCLEOTIDE SEQUENCE [LARGE SCALE GENOMIC DNA]</scope>
    <source>
        <strain evidence="2 3">LLAP12</strain>
    </source>
</reference>